<reference evidence="1" key="1">
    <citation type="submission" date="2024-09" db="EMBL/GenBank/DDBJ databases">
        <title>Black Yeasts Isolated from many extreme environments.</title>
        <authorList>
            <person name="Coleine C."/>
            <person name="Stajich J.E."/>
            <person name="Selbmann L."/>
        </authorList>
    </citation>
    <scope>NUCLEOTIDE SEQUENCE</scope>
    <source>
        <strain evidence="1">CCFEE 5737</strain>
    </source>
</reference>
<protein>
    <submittedName>
        <fullName evidence="1">Uncharacterized protein</fullName>
    </submittedName>
</protein>
<gene>
    <name evidence="1" type="ORF">LTS18_007926</name>
</gene>
<keyword evidence="2" id="KW-1185">Reference proteome</keyword>
<evidence type="ECO:0000313" key="1">
    <source>
        <dbReference type="EMBL" id="KAK3060710.1"/>
    </source>
</evidence>
<accession>A0ACC3D280</accession>
<dbReference type="Proteomes" id="UP001186974">
    <property type="component" value="Unassembled WGS sequence"/>
</dbReference>
<proteinExistence type="predicted"/>
<comment type="caution">
    <text evidence="1">The sequence shown here is derived from an EMBL/GenBank/DDBJ whole genome shotgun (WGS) entry which is preliminary data.</text>
</comment>
<dbReference type="EMBL" id="JAWDJW010008350">
    <property type="protein sequence ID" value="KAK3060710.1"/>
    <property type="molecule type" value="Genomic_DNA"/>
</dbReference>
<organism evidence="1 2">
    <name type="scientific">Coniosporium uncinatum</name>
    <dbReference type="NCBI Taxonomy" id="93489"/>
    <lineage>
        <taxon>Eukaryota</taxon>
        <taxon>Fungi</taxon>
        <taxon>Dikarya</taxon>
        <taxon>Ascomycota</taxon>
        <taxon>Pezizomycotina</taxon>
        <taxon>Dothideomycetes</taxon>
        <taxon>Dothideomycetes incertae sedis</taxon>
        <taxon>Coniosporium</taxon>
    </lineage>
</organism>
<name>A0ACC3D280_9PEZI</name>
<evidence type="ECO:0000313" key="2">
    <source>
        <dbReference type="Proteomes" id="UP001186974"/>
    </source>
</evidence>
<sequence>MAMENVAQPSNLYQQLDQYDWDADEEFQGGLSAILGPDPAPEQAAELALRARKFNVPVDFDQYKAWRESRLTPSNTTNGLNPSASAAETPQATPVAISGASPEAPYPTSFSHIVELITTGQPVPGIKEIPNTVLEGQGTESAKPRRKKPWEQDESTTSAATETA</sequence>